<comment type="caution">
    <text evidence="2">The sequence shown here is derived from an EMBL/GenBank/DDBJ whole genome shotgun (WGS) entry which is preliminary data.</text>
</comment>
<protein>
    <submittedName>
        <fullName evidence="2">Uncharacterized protein</fullName>
    </submittedName>
</protein>
<feature type="compositionally biased region" description="Basic residues" evidence="1">
    <location>
        <begin position="1"/>
        <end position="10"/>
    </location>
</feature>
<sequence>MACARSRSHAKTLSAPGRMRKSHCSRCPALQCQSRPTPSRPSLPGLRFVTIAIRPLSQARVFRMYDKSEFR</sequence>
<dbReference type="EMBL" id="ADOU02000004">
    <property type="protein sequence ID" value="KGJ70619.1"/>
    <property type="molecule type" value="Genomic_DNA"/>
</dbReference>
<evidence type="ECO:0000313" key="3">
    <source>
        <dbReference type="Proteomes" id="UP000024900"/>
    </source>
</evidence>
<evidence type="ECO:0000256" key="1">
    <source>
        <dbReference type="SAM" id="MobiDB-lite"/>
    </source>
</evidence>
<feature type="region of interest" description="Disordered" evidence="1">
    <location>
        <begin position="1"/>
        <end position="20"/>
    </location>
</feature>
<organism evidence="2 3">
    <name type="scientific">Bradyrhizobium diazoefficiens SEMIA 5080</name>
    <dbReference type="NCBI Taxonomy" id="754504"/>
    <lineage>
        <taxon>Bacteria</taxon>
        <taxon>Pseudomonadati</taxon>
        <taxon>Pseudomonadota</taxon>
        <taxon>Alphaproteobacteria</taxon>
        <taxon>Hyphomicrobiales</taxon>
        <taxon>Nitrobacteraceae</taxon>
        <taxon>Bradyrhizobium</taxon>
    </lineage>
</organism>
<reference evidence="2 3" key="1">
    <citation type="journal article" date="2014" name="BMC Genomics">
        <title>Comparative genomics of Bradyrhizobium japonicum CPAC 15 and Bradyrhizobium diazoefficiens CPAC 7: elite model strains for understanding symbiotic performance with soybean.</title>
        <authorList>
            <person name="Siqueira A.F."/>
            <person name="Ormeno-Orrillo E."/>
            <person name="Souza R.C."/>
            <person name="Rodrigues E.P."/>
            <person name="Almeida L.G."/>
            <person name="Barcellos F.G."/>
            <person name="Batista J.S."/>
            <person name="Nakatami A.S."/>
            <person name="Martinez-Romero E."/>
            <person name="Vasconcelos A.T."/>
            <person name="Hungria M."/>
        </authorList>
    </citation>
    <scope>NUCLEOTIDE SEQUENCE [LARGE SCALE GENOMIC DNA]</scope>
    <source>
        <strain evidence="2 3">SEMIA 5080</strain>
    </source>
</reference>
<dbReference type="AlphaFoldDB" id="A0A837CMT3"/>
<proteinExistence type="predicted"/>
<name>A0A837CMT3_9BRAD</name>
<dbReference type="Proteomes" id="UP000024900">
    <property type="component" value="Unassembled WGS sequence"/>
</dbReference>
<gene>
    <name evidence="2" type="ORF">BJA5080_08430</name>
</gene>
<accession>A0A837CMT3</accession>
<evidence type="ECO:0000313" key="2">
    <source>
        <dbReference type="EMBL" id="KGJ70619.1"/>
    </source>
</evidence>